<accession>A0AAJ8M7E6</accession>
<dbReference type="GO" id="GO:0012505">
    <property type="term" value="C:endomembrane system"/>
    <property type="evidence" value="ECO:0007669"/>
    <property type="project" value="UniProtKB-SubCell"/>
</dbReference>
<feature type="transmembrane region" description="Helical" evidence="6">
    <location>
        <begin position="404"/>
        <end position="427"/>
    </location>
</feature>
<feature type="transmembrane region" description="Helical" evidence="6">
    <location>
        <begin position="47"/>
        <end position="72"/>
    </location>
</feature>
<dbReference type="KEGG" id="kbi:30206235"/>
<feature type="transmembrane region" description="Helical" evidence="6">
    <location>
        <begin position="348"/>
        <end position="368"/>
    </location>
</feature>
<dbReference type="AlphaFoldDB" id="A0AAJ8M7E6"/>
<evidence type="ECO:0000256" key="4">
    <source>
        <dbReference type="ARBA" id="ARBA00022989"/>
    </source>
</evidence>
<dbReference type="Pfam" id="PF07690">
    <property type="entry name" value="MFS_1"/>
    <property type="match status" value="1"/>
</dbReference>
<dbReference type="PROSITE" id="PS50850">
    <property type="entry name" value="MFS"/>
    <property type="match status" value="1"/>
</dbReference>
<comment type="subcellular location">
    <subcellularLocation>
        <location evidence="1">Endomembrane system</location>
        <topology evidence="1">Multi-pass membrane protein</topology>
    </subcellularLocation>
</comment>
<dbReference type="InterPro" id="IPR020846">
    <property type="entry name" value="MFS_dom"/>
</dbReference>
<dbReference type="SUPFAM" id="SSF103473">
    <property type="entry name" value="MFS general substrate transporter"/>
    <property type="match status" value="1"/>
</dbReference>
<keyword evidence="9" id="KW-1185">Reference proteome</keyword>
<protein>
    <recommendedName>
        <fullName evidence="7">Major facilitator superfamily (MFS) profile domain-containing protein</fullName>
    </recommendedName>
</protein>
<feature type="transmembrane region" description="Helical" evidence="6">
    <location>
        <begin position="140"/>
        <end position="161"/>
    </location>
</feature>
<feature type="transmembrane region" description="Helical" evidence="6">
    <location>
        <begin position="312"/>
        <end position="336"/>
    </location>
</feature>
<feature type="transmembrane region" description="Helical" evidence="6">
    <location>
        <begin position="201"/>
        <end position="223"/>
    </location>
</feature>
<name>A0AAJ8M7E6_9TREE</name>
<feature type="transmembrane region" description="Helical" evidence="6">
    <location>
        <begin position="380"/>
        <end position="398"/>
    </location>
</feature>
<evidence type="ECO:0000256" key="2">
    <source>
        <dbReference type="ARBA" id="ARBA00022448"/>
    </source>
</evidence>
<proteinExistence type="predicted"/>
<dbReference type="GeneID" id="30206235"/>
<evidence type="ECO:0000256" key="6">
    <source>
        <dbReference type="SAM" id="Phobius"/>
    </source>
</evidence>
<reference evidence="8" key="2">
    <citation type="submission" date="2024-02" db="EMBL/GenBank/DDBJ databases">
        <title>Comparative genomics of Cryptococcus and Kwoniella reveals pathogenesis evolution and contrasting modes of karyotype evolution via chromosome fusion or intercentromeric recombination.</title>
        <authorList>
            <person name="Coelho M.A."/>
            <person name="David-Palma M."/>
            <person name="Shea T."/>
            <person name="Bowers K."/>
            <person name="McGinley-Smith S."/>
            <person name="Mohammad A.W."/>
            <person name="Gnirke A."/>
            <person name="Yurkov A.M."/>
            <person name="Nowrousian M."/>
            <person name="Sun S."/>
            <person name="Cuomo C.A."/>
            <person name="Heitman J."/>
        </authorList>
    </citation>
    <scope>NUCLEOTIDE SEQUENCE</scope>
    <source>
        <strain evidence="8">CBS 10118</strain>
    </source>
</reference>
<dbReference type="InterPro" id="IPR036259">
    <property type="entry name" value="MFS_trans_sf"/>
</dbReference>
<feature type="transmembrane region" description="Helical" evidence="6">
    <location>
        <begin position="84"/>
        <end position="103"/>
    </location>
</feature>
<reference evidence="8" key="1">
    <citation type="submission" date="2013-07" db="EMBL/GenBank/DDBJ databases">
        <authorList>
            <consortium name="The Broad Institute Genome Sequencing Platform"/>
            <person name="Cuomo C."/>
            <person name="Litvintseva A."/>
            <person name="Chen Y."/>
            <person name="Heitman J."/>
            <person name="Sun S."/>
            <person name="Springer D."/>
            <person name="Dromer F."/>
            <person name="Young S.K."/>
            <person name="Zeng Q."/>
            <person name="Gargeya S."/>
            <person name="Fitzgerald M."/>
            <person name="Abouelleil A."/>
            <person name="Alvarado L."/>
            <person name="Berlin A.M."/>
            <person name="Chapman S.B."/>
            <person name="Dewar J."/>
            <person name="Goldberg J."/>
            <person name="Griggs A."/>
            <person name="Gujja S."/>
            <person name="Hansen M."/>
            <person name="Howarth C."/>
            <person name="Imamovic A."/>
            <person name="Larimer J."/>
            <person name="McCowan C."/>
            <person name="Murphy C."/>
            <person name="Pearson M."/>
            <person name="Priest M."/>
            <person name="Roberts A."/>
            <person name="Saif S."/>
            <person name="Shea T."/>
            <person name="Sykes S."/>
            <person name="Wortman J."/>
            <person name="Nusbaum C."/>
            <person name="Birren B."/>
        </authorList>
    </citation>
    <scope>NUCLEOTIDE SEQUENCE</scope>
    <source>
        <strain evidence="8">CBS 10118</strain>
    </source>
</reference>
<keyword evidence="4 6" id="KW-1133">Transmembrane helix</keyword>
<keyword evidence="3 6" id="KW-0812">Transmembrane</keyword>
<dbReference type="Proteomes" id="UP000092730">
    <property type="component" value="Chromosome 2"/>
</dbReference>
<sequence>MTGYNRIGDATSQASASANRDVETAPLLFKPDDQAGNVKQTPPFRSIAFLCFGLWMSMFVSAVSATVVTNLQLTIGSHFAAGDLVSWLGSGYLLGLAGLTPLYGKIADIMGRRQAMIVAFVLFAAGTCLGAMAPSMYFLIGARIVSGCGGGGLLTLTAVVISDTVSIEDRGIYQGYVNLVWASGSALGALVGGWVADEWSWRYAFWMQVPPLLIAFGLILWKVHPPIREHETSLQERLGRIDWLGFLILLFSITTLMISCSLYTYTLPERHRLTIPMFVAFITSLPVLYAVEKYVAKEPIVPVDLVEQSTPALILLSTMLLSMNVFARFFMCPIYIHVVKGLGGKDTGLLLLPSSLTLAMGAVFGGYYMRRTGGYKSFTVWTSLVPVACSLSFLLWSLDTSVHRVWVELAVAAFAGGIIVTNVLTALEASVPHSEMASATSVLYLSRAIGQVLGASLSAGLQQLVLSTQIRTRFSDFPEVAAAVIKTPEQTIPSLSEAQKMEALSGYLASLKSVFCALIVTGLMITISFSFIRSYRLDSAKR</sequence>
<dbReference type="Gene3D" id="1.20.1250.20">
    <property type="entry name" value="MFS general substrate transporter like domains"/>
    <property type="match status" value="1"/>
</dbReference>
<evidence type="ECO:0000256" key="3">
    <source>
        <dbReference type="ARBA" id="ARBA00022692"/>
    </source>
</evidence>
<evidence type="ECO:0000256" key="1">
    <source>
        <dbReference type="ARBA" id="ARBA00004127"/>
    </source>
</evidence>
<gene>
    <name evidence="8" type="ORF">I302_103137</name>
</gene>
<dbReference type="GO" id="GO:0000329">
    <property type="term" value="C:fungal-type vacuole membrane"/>
    <property type="evidence" value="ECO:0007669"/>
    <property type="project" value="TreeGrafter"/>
</dbReference>
<dbReference type="InterPro" id="IPR011701">
    <property type="entry name" value="MFS"/>
</dbReference>
<feature type="transmembrane region" description="Helical" evidence="6">
    <location>
        <begin position="511"/>
        <end position="532"/>
    </location>
</feature>
<feature type="transmembrane region" description="Helical" evidence="6">
    <location>
        <begin position="115"/>
        <end position="134"/>
    </location>
</feature>
<organism evidence="8 9">
    <name type="scientific">Kwoniella bestiolae CBS 10118</name>
    <dbReference type="NCBI Taxonomy" id="1296100"/>
    <lineage>
        <taxon>Eukaryota</taxon>
        <taxon>Fungi</taxon>
        <taxon>Dikarya</taxon>
        <taxon>Basidiomycota</taxon>
        <taxon>Agaricomycotina</taxon>
        <taxon>Tremellomycetes</taxon>
        <taxon>Tremellales</taxon>
        <taxon>Cryptococcaceae</taxon>
        <taxon>Kwoniella</taxon>
    </lineage>
</organism>
<evidence type="ECO:0000259" key="7">
    <source>
        <dbReference type="PROSITE" id="PS50850"/>
    </source>
</evidence>
<dbReference type="GO" id="GO:0015174">
    <property type="term" value="F:basic amino acid transmembrane transporter activity"/>
    <property type="evidence" value="ECO:0007669"/>
    <property type="project" value="TreeGrafter"/>
</dbReference>
<evidence type="ECO:0000256" key="5">
    <source>
        <dbReference type="ARBA" id="ARBA00023136"/>
    </source>
</evidence>
<dbReference type="PANTHER" id="PTHR23501:SF191">
    <property type="entry name" value="VACUOLAR BASIC AMINO ACID TRANSPORTER 4"/>
    <property type="match status" value="1"/>
</dbReference>
<evidence type="ECO:0000313" key="9">
    <source>
        <dbReference type="Proteomes" id="UP000092730"/>
    </source>
</evidence>
<keyword evidence="2" id="KW-0813">Transport</keyword>
<dbReference type="GO" id="GO:0005886">
    <property type="term" value="C:plasma membrane"/>
    <property type="evidence" value="ECO:0007669"/>
    <property type="project" value="TreeGrafter"/>
</dbReference>
<dbReference type="PANTHER" id="PTHR23501">
    <property type="entry name" value="MAJOR FACILITATOR SUPERFAMILY"/>
    <property type="match status" value="1"/>
</dbReference>
<feature type="domain" description="Major facilitator superfamily (MFS) profile" evidence="7">
    <location>
        <begin position="50"/>
        <end position="540"/>
    </location>
</feature>
<keyword evidence="5 6" id="KW-0472">Membrane</keyword>
<feature type="transmembrane region" description="Helical" evidence="6">
    <location>
        <begin position="243"/>
        <end position="267"/>
    </location>
</feature>
<dbReference type="RefSeq" id="XP_019048071.2">
    <property type="nucleotide sequence ID" value="XM_019188509.2"/>
</dbReference>
<feature type="transmembrane region" description="Helical" evidence="6">
    <location>
        <begin position="173"/>
        <end position="195"/>
    </location>
</feature>
<evidence type="ECO:0000313" key="8">
    <source>
        <dbReference type="EMBL" id="WVW81146.1"/>
    </source>
</evidence>
<dbReference type="EMBL" id="CP144542">
    <property type="protein sequence ID" value="WVW81146.1"/>
    <property type="molecule type" value="Genomic_DNA"/>
</dbReference>